<accession>A0A6C0HDI4</accession>
<evidence type="ECO:0000313" key="1">
    <source>
        <dbReference type="EMBL" id="QHT78063.1"/>
    </source>
</evidence>
<sequence>MVYKSSIAKAHSFLNISYGEDLEWVSRAWKDIKHQTRIEKILYYYDCQKDTTSETRGISEITIQENIKK</sequence>
<dbReference type="EMBL" id="MN739929">
    <property type="protein sequence ID" value="QHT78063.1"/>
    <property type="molecule type" value="Genomic_DNA"/>
</dbReference>
<proteinExistence type="predicted"/>
<protein>
    <submittedName>
        <fullName evidence="1">Uncharacterized protein</fullName>
    </submittedName>
</protein>
<dbReference type="AlphaFoldDB" id="A0A6C0HDI4"/>
<reference evidence="1" key="1">
    <citation type="journal article" date="2020" name="Nature">
        <title>Giant virus diversity and host interactions through global metagenomics.</title>
        <authorList>
            <person name="Schulz F."/>
            <person name="Roux S."/>
            <person name="Paez-Espino D."/>
            <person name="Jungbluth S."/>
            <person name="Walsh D.A."/>
            <person name="Denef V.J."/>
            <person name="McMahon K.D."/>
            <person name="Konstantinidis K.T."/>
            <person name="Eloe-Fadrosh E.A."/>
            <person name="Kyrpides N.C."/>
            <person name="Woyke T."/>
        </authorList>
    </citation>
    <scope>NUCLEOTIDE SEQUENCE</scope>
    <source>
        <strain evidence="1">GVMAG-M-3300023179-91</strain>
    </source>
</reference>
<organism evidence="1">
    <name type="scientific">viral metagenome</name>
    <dbReference type="NCBI Taxonomy" id="1070528"/>
    <lineage>
        <taxon>unclassified sequences</taxon>
        <taxon>metagenomes</taxon>
        <taxon>organismal metagenomes</taxon>
    </lineage>
</organism>
<name>A0A6C0HDI4_9ZZZZ</name>